<dbReference type="Proteomes" id="UP000000267">
    <property type="component" value="Unassembled WGS sequence"/>
</dbReference>
<dbReference type="GeneID" id="5544920"/>
<dbReference type="eggNOG" id="KOG2972">
    <property type="taxonomic scope" value="Eukaryota"/>
</dbReference>
<dbReference type="Gene3D" id="1.10.10.200">
    <property type="match status" value="1"/>
</dbReference>
<dbReference type="HOGENOM" id="CLU_062974_1_0_1"/>
<dbReference type="PhylomeDB" id="A7TLS1"/>
<dbReference type="InParanoid" id="A7TLS1"/>
<evidence type="ECO:0000313" key="5">
    <source>
        <dbReference type="EMBL" id="EDO16763.1"/>
    </source>
</evidence>
<dbReference type="GO" id="GO:0099617">
    <property type="term" value="C:matrix side of mitochondrial inner membrane"/>
    <property type="evidence" value="ECO:0007669"/>
    <property type="project" value="EnsemblFungi"/>
</dbReference>
<keyword evidence="6" id="KW-1185">Reference proteome</keyword>
<dbReference type="RefSeq" id="XP_001644621.1">
    <property type="nucleotide sequence ID" value="XM_001644571.1"/>
</dbReference>
<proteinExistence type="inferred from homology"/>
<dbReference type="FunCoup" id="A7TLS1">
    <property type="interactions" value="339"/>
</dbReference>
<dbReference type="KEGG" id="vpo:Kpol_526p16"/>
<dbReference type="HAMAP" id="MF_00693">
    <property type="entry name" value="Transcrip_reg_TACO1"/>
    <property type="match status" value="1"/>
</dbReference>
<dbReference type="Pfam" id="PF20772">
    <property type="entry name" value="TACO1_YebC_N"/>
    <property type="match status" value="1"/>
</dbReference>
<evidence type="ECO:0008006" key="7">
    <source>
        <dbReference type="Google" id="ProtNLM"/>
    </source>
</evidence>
<comment type="subcellular location">
    <subcellularLocation>
        <location evidence="1">Mitochondrion</location>
    </subcellularLocation>
</comment>
<protein>
    <recommendedName>
        <fullName evidence="7">Transcriptional regulatory protein</fullName>
    </recommendedName>
</protein>
<dbReference type="InterPro" id="IPR002876">
    <property type="entry name" value="Transcrip_reg_TACO1-like"/>
</dbReference>
<dbReference type="STRING" id="436907.A7TLS1"/>
<feature type="domain" description="TACO1/YebC-like second and third" evidence="3">
    <location>
        <begin position="121"/>
        <end position="285"/>
    </location>
</feature>
<evidence type="ECO:0000256" key="2">
    <source>
        <dbReference type="ARBA" id="ARBA00008724"/>
    </source>
</evidence>
<dbReference type="FunFam" id="1.10.10.200:FF:000002">
    <property type="entry name" value="Probable transcriptional regulatory protein CLM62_37755"/>
    <property type="match status" value="1"/>
</dbReference>
<dbReference type="Pfam" id="PF01709">
    <property type="entry name" value="Transcrip_reg"/>
    <property type="match status" value="1"/>
</dbReference>
<sequence length="289" mass="31919">MYGKGPVIRNNNHVIRCFSSSVKASIRASYNTPLFSGHNKWSTIKHDKMKNDSEKNKLFSKMANQISLAVKLGGGSTDPNLNVRLAAAMETAAKNNVTKKVIENAIKKASGTSNADKSQMEPCLYEGMGPGGTAFIVEALTDNKSRTVGLIRSAFTKAGGSMTPTLYFFDKKGYVVIEPPEEYNTEDKLLEKVLEVDGVEDLEKVKQEENEPVENIFEITTDPVETNNVALSLKKDGFKINEVGIGYFAKSDMITEIKDEESKARLTKFLNVLDSIDDVTSIHNNTMEF</sequence>
<dbReference type="InterPro" id="IPR017856">
    <property type="entry name" value="Integrase-like_N"/>
</dbReference>
<dbReference type="EMBL" id="DS480417">
    <property type="protein sequence ID" value="EDO16763.1"/>
    <property type="molecule type" value="Genomic_DNA"/>
</dbReference>
<reference evidence="5 6" key="1">
    <citation type="journal article" date="2007" name="Proc. Natl. Acad. Sci. U.S.A.">
        <title>Independent sorting-out of thousands of duplicated gene pairs in two yeast species descended from a whole-genome duplication.</title>
        <authorList>
            <person name="Scannell D.R."/>
            <person name="Frank A.C."/>
            <person name="Conant G.C."/>
            <person name="Byrne K.P."/>
            <person name="Woolfit M."/>
            <person name="Wolfe K.H."/>
        </authorList>
    </citation>
    <scope>NUCLEOTIDE SEQUENCE [LARGE SCALE GENOMIC DNA]</scope>
    <source>
        <strain evidence="6">ATCC 22028 / DSM 70294 / BCRC 21397 / CBS 2163 / NBRC 10782 / NRRL Y-8283 / UCD 57-17</strain>
    </source>
</reference>
<comment type="similarity">
    <text evidence="2">Belongs to the TACO1 family.</text>
</comment>
<dbReference type="InterPro" id="IPR049083">
    <property type="entry name" value="TACO1_YebC_N"/>
</dbReference>
<feature type="domain" description="TACO1/YebC-like N-terminal" evidence="4">
    <location>
        <begin position="39"/>
        <end position="111"/>
    </location>
</feature>
<accession>A7TLS1</accession>
<evidence type="ECO:0000256" key="1">
    <source>
        <dbReference type="ARBA" id="ARBA00004173"/>
    </source>
</evidence>
<evidence type="ECO:0000313" key="6">
    <source>
        <dbReference type="Proteomes" id="UP000000267"/>
    </source>
</evidence>
<dbReference type="InterPro" id="IPR029072">
    <property type="entry name" value="YebC-like"/>
</dbReference>
<organism evidence="6">
    <name type="scientific">Vanderwaltozyma polyspora (strain ATCC 22028 / DSM 70294 / BCRC 21397 / CBS 2163 / NBRC 10782 / NRRL Y-8283 / UCD 57-17)</name>
    <name type="common">Kluyveromyces polysporus</name>
    <dbReference type="NCBI Taxonomy" id="436907"/>
    <lineage>
        <taxon>Eukaryota</taxon>
        <taxon>Fungi</taxon>
        <taxon>Dikarya</taxon>
        <taxon>Ascomycota</taxon>
        <taxon>Saccharomycotina</taxon>
        <taxon>Saccharomycetes</taxon>
        <taxon>Saccharomycetales</taxon>
        <taxon>Saccharomycetaceae</taxon>
        <taxon>Vanderwaltozyma</taxon>
    </lineage>
</organism>
<dbReference type="PANTHER" id="PTHR12532">
    <property type="entry name" value="TRANSLATIONAL ACTIVATOR OF CYTOCHROME C OXIDASE 1"/>
    <property type="match status" value="1"/>
</dbReference>
<dbReference type="GO" id="GO:0032543">
    <property type="term" value="P:mitochondrial translation"/>
    <property type="evidence" value="ECO:0007669"/>
    <property type="project" value="EnsemblFungi"/>
</dbReference>
<dbReference type="PANTHER" id="PTHR12532:SF0">
    <property type="entry name" value="TRANSLATIONAL ACTIVATOR OF CYTOCHROME C OXIDASE 1"/>
    <property type="match status" value="1"/>
</dbReference>
<dbReference type="SUPFAM" id="SSF75625">
    <property type="entry name" value="YebC-like"/>
    <property type="match status" value="1"/>
</dbReference>
<name>A7TLS1_VANPO</name>
<dbReference type="AlphaFoldDB" id="A7TLS1"/>
<dbReference type="Gene3D" id="3.30.70.980">
    <property type="match status" value="2"/>
</dbReference>
<evidence type="ECO:0000259" key="4">
    <source>
        <dbReference type="Pfam" id="PF20772"/>
    </source>
</evidence>
<dbReference type="OrthoDB" id="2017544at2759"/>
<gene>
    <name evidence="5" type="ORF">Kpol_526p16</name>
</gene>
<evidence type="ECO:0000259" key="3">
    <source>
        <dbReference type="Pfam" id="PF01709"/>
    </source>
</evidence>
<dbReference type="InterPro" id="IPR026564">
    <property type="entry name" value="Transcrip_reg_TACO1-like_dom3"/>
</dbReference>
<dbReference type="OMA" id="FGPGGCM"/>
<dbReference type="InterPro" id="IPR048300">
    <property type="entry name" value="TACO1_YebC-like_2nd/3rd_dom"/>
</dbReference>